<reference evidence="1 2" key="2">
    <citation type="submission" date="2018-11" db="EMBL/GenBank/DDBJ databases">
        <authorList>
            <consortium name="Pathogen Informatics"/>
        </authorList>
    </citation>
    <scope>NUCLEOTIDE SEQUENCE [LARGE SCALE GENOMIC DNA]</scope>
</reference>
<name>A0A0R3QSN2_9BILA</name>
<evidence type="ECO:0000313" key="3">
    <source>
        <dbReference type="WBParaSite" id="BTMF_0001073401-mRNA-1"/>
    </source>
</evidence>
<protein>
    <submittedName>
        <fullName evidence="1 3">Uncharacterized protein</fullName>
    </submittedName>
</protein>
<gene>
    <name evidence="1" type="ORF">BTMF_LOCUS8771</name>
</gene>
<sequence>MAKAMTELKFDLRMAPYNHITIKRCNYSDQTVLAACQSDFCIVTTIVRLRIEQFDTKIYSWILLRLETVKPLGLLLKMLFLIWASKMPNPHAQHQSRDIANTTNPGPITAVAFRSCKIISKLWSDYTCNGLLQFNLTATSSQQTFASS</sequence>
<dbReference type="EMBL" id="UZAG01016583">
    <property type="protein sequence ID" value="VDO29365.1"/>
    <property type="molecule type" value="Genomic_DNA"/>
</dbReference>
<organism evidence="3">
    <name type="scientific">Brugia timori</name>
    <dbReference type="NCBI Taxonomy" id="42155"/>
    <lineage>
        <taxon>Eukaryota</taxon>
        <taxon>Metazoa</taxon>
        <taxon>Ecdysozoa</taxon>
        <taxon>Nematoda</taxon>
        <taxon>Chromadorea</taxon>
        <taxon>Rhabditida</taxon>
        <taxon>Spirurina</taxon>
        <taxon>Spiruromorpha</taxon>
        <taxon>Filarioidea</taxon>
        <taxon>Onchocercidae</taxon>
        <taxon>Brugia</taxon>
    </lineage>
</organism>
<dbReference type="WBParaSite" id="BTMF_0001073401-mRNA-1">
    <property type="protein sequence ID" value="BTMF_0001073401-mRNA-1"/>
    <property type="gene ID" value="BTMF_0001073401"/>
</dbReference>
<evidence type="ECO:0000313" key="1">
    <source>
        <dbReference type="EMBL" id="VDO29365.1"/>
    </source>
</evidence>
<accession>A0A0R3QSN2</accession>
<proteinExistence type="predicted"/>
<reference evidence="3" key="1">
    <citation type="submission" date="2017-02" db="UniProtKB">
        <authorList>
            <consortium name="WormBaseParasite"/>
        </authorList>
    </citation>
    <scope>IDENTIFICATION</scope>
</reference>
<dbReference type="Proteomes" id="UP000280834">
    <property type="component" value="Unassembled WGS sequence"/>
</dbReference>
<evidence type="ECO:0000313" key="2">
    <source>
        <dbReference type="Proteomes" id="UP000280834"/>
    </source>
</evidence>
<keyword evidence="2" id="KW-1185">Reference proteome</keyword>
<dbReference type="AlphaFoldDB" id="A0A0R3QSN2"/>